<reference evidence="1" key="2">
    <citation type="submission" date="2020-11" db="EMBL/GenBank/DDBJ databases">
        <authorList>
            <person name="McCartney M.A."/>
            <person name="Auch B."/>
            <person name="Kono T."/>
            <person name="Mallez S."/>
            <person name="Becker A."/>
            <person name="Gohl D.M."/>
            <person name="Silverstein K.A.T."/>
            <person name="Koren S."/>
            <person name="Bechman K.B."/>
            <person name="Herman A."/>
            <person name="Abrahante J.E."/>
            <person name="Garbe J."/>
        </authorList>
    </citation>
    <scope>NUCLEOTIDE SEQUENCE</scope>
    <source>
        <strain evidence="1">Duluth1</strain>
        <tissue evidence="1">Whole animal</tissue>
    </source>
</reference>
<dbReference type="Proteomes" id="UP000828390">
    <property type="component" value="Unassembled WGS sequence"/>
</dbReference>
<dbReference type="AlphaFoldDB" id="A0A9D4NKK4"/>
<evidence type="ECO:0000313" key="2">
    <source>
        <dbReference type="Proteomes" id="UP000828390"/>
    </source>
</evidence>
<gene>
    <name evidence="1" type="ORF">DPMN_022566</name>
</gene>
<name>A0A9D4NKK4_DREPO</name>
<evidence type="ECO:0000313" key="1">
    <source>
        <dbReference type="EMBL" id="KAH3898338.1"/>
    </source>
</evidence>
<comment type="caution">
    <text evidence="1">The sequence shown here is derived from an EMBL/GenBank/DDBJ whole genome shotgun (WGS) entry which is preliminary data.</text>
</comment>
<protein>
    <submittedName>
        <fullName evidence="1">Uncharacterized protein</fullName>
    </submittedName>
</protein>
<organism evidence="1 2">
    <name type="scientific">Dreissena polymorpha</name>
    <name type="common">Zebra mussel</name>
    <name type="synonym">Mytilus polymorpha</name>
    <dbReference type="NCBI Taxonomy" id="45954"/>
    <lineage>
        <taxon>Eukaryota</taxon>
        <taxon>Metazoa</taxon>
        <taxon>Spiralia</taxon>
        <taxon>Lophotrochozoa</taxon>
        <taxon>Mollusca</taxon>
        <taxon>Bivalvia</taxon>
        <taxon>Autobranchia</taxon>
        <taxon>Heteroconchia</taxon>
        <taxon>Euheterodonta</taxon>
        <taxon>Imparidentia</taxon>
        <taxon>Neoheterodontei</taxon>
        <taxon>Myida</taxon>
        <taxon>Dreissenoidea</taxon>
        <taxon>Dreissenidae</taxon>
        <taxon>Dreissena</taxon>
    </lineage>
</organism>
<proteinExistence type="predicted"/>
<reference evidence="1" key="1">
    <citation type="journal article" date="2019" name="bioRxiv">
        <title>The Genome of the Zebra Mussel, Dreissena polymorpha: A Resource for Invasive Species Research.</title>
        <authorList>
            <person name="McCartney M.A."/>
            <person name="Auch B."/>
            <person name="Kono T."/>
            <person name="Mallez S."/>
            <person name="Zhang Y."/>
            <person name="Obille A."/>
            <person name="Becker A."/>
            <person name="Abrahante J.E."/>
            <person name="Garbe J."/>
            <person name="Badalamenti J.P."/>
            <person name="Herman A."/>
            <person name="Mangelson H."/>
            <person name="Liachko I."/>
            <person name="Sullivan S."/>
            <person name="Sone E.D."/>
            <person name="Koren S."/>
            <person name="Silverstein K.A.T."/>
            <person name="Beckman K.B."/>
            <person name="Gohl D.M."/>
        </authorList>
    </citation>
    <scope>NUCLEOTIDE SEQUENCE</scope>
    <source>
        <strain evidence="1">Duluth1</strain>
        <tissue evidence="1">Whole animal</tissue>
    </source>
</reference>
<dbReference type="EMBL" id="JAIWYP010000001">
    <property type="protein sequence ID" value="KAH3898338.1"/>
    <property type="molecule type" value="Genomic_DNA"/>
</dbReference>
<sequence>MKLFAFITLCSGSQPHISPSKYKQGTWSVWTKPSSFPYLVYVLTVRGSASPGCFSRVYSNFQLFDNVKV</sequence>
<keyword evidence="2" id="KW-1185">Reference proteome</keyword>
<accession>A0A9D4NKK4</accession>